<accession>A0A024T8L2</accession>
<reference evidence="1" key="1">
    <citation type="submission" date="2013-12" db="EMBL/GenBank/DDBJ databases">
        <title>The Genome Sequence of Aphanomyces invadans NJM9701.</title>
        <authorList>
            <consortium name="The Broad Institute Genomics Platform"/>
            <person name="Russ C."/>
            <person name="Tyler B."/>
            <person name="van West P."/>
            <person name="Dieguez-Uribeondo J."/>
            <person name="Young S.K."/>
            <person name="Zeng Q."/>
            <person name="Gargeya S."/>
            <person name="Fitzgerald M."/>
            <person name="Abouelleil A."/>
            <person name="Alvarado L."/>
            <person name="Chapman S.B."/>
            <person name="Gainer-Dewar J."/>
            <person name="Goldberg J."/>
            <person name="Griggs A."/>
            <person name="Gujja S."/>
            <person name="Hansen M."/>
            <person name="Howarth C."/>
            <person name="Imamovic A."/>
            <person name="Ireland A."/>
            <person name="Larimer J."/>
            <person name="McCowan C."/>
            <person name="Murphy C."/>
            <person name="Pearson M."/>
            <person name="Poon T.W."/>
            <person name="Priest M."/>
            <person name="Roberts A."/>
            <person name="Saif S."/>
            <person name="Shea T."/>
            <person name="Sykes S."/>
            <person name="Wortman J."/>
            <person name="Nusbaum C."/>
            <person name="Birren B."/>
        </authorList>
    </citation>
    <scope>NUCLEOTIDE SEQUENCE [LARGE SCALE GENOMIC DNA]</scope>
    <source>
        <strain evidence="1">NJM9701</strain>
    </source>
</reference>
<evidence type="ECO:0000313" key="1">
    <source>
        <dbReference type="EMBL" id="ETV89921.1"/>
    </source>
</evidence>
<dbReference type="GeneID" id="20092289"/>
<proteinExistence type="predicted"/>
<gene>
    <name evidence="1" type="ORF">H310_15239</name>
</gene>
<protein>
    <submittedName>
        <fullName evidence="1">Uncharacterized protein</fullName>
    </submittedName>
</protein>
<organism evidence="1">
    <name type="scientific">Aphanomyces invadans</name>
    <dbReference type="NCBI Taxonomy" id="157072"/>
    <lineage>
        <taxon>Eukaryota</taxon>
        <taxon>Sar</taxon>
        <taxon>Stramenopiles</taxon>
        <taxon>Oomycota</taxon>
        <taxon>Saprolegniomycetes</taxon>
        <taxon>Saprolegniales</taxon>
        <taxon>Verrucalvaceae</taxon>
        <taxon>Aphanomyces</taxon>
    </lineage>
</organism>
<dbReference type="RefSeq" id="XP_008881448.1">
    <property type="nucleotide sequence ID" value="XM_008883226.1"/>
</dbReference>
<dbReference type="EMBL" id="KI914194">
    <property type="protein sequence ID" value="ETV89921.1"/>
    <property type="molecule type" value="Genomic_DNA"/>
</dbReference>
<name>A0A024T8L2_9STRA</name>
<dbReference type="VEuPathDB" id="FungiDB:H310_15239"/>
<dbReference type="AlphaFoldDB" id="A0A024T8L2"/>
<sequence>MCRVVSWCWDVVRYSTRAVHSNEEFAVSKRVLDVGDGICPAHDALDKVVPTVNWRDAVDVASKQCDGRDGLGAV</sequence>